<name>A0A6A7K4E5_9FIRM</name>
<dbReference type="Pfam" id="PF04892">
    <property type="entry name" value="VanZ"/>
    <property type="match status" value="1"/>
</dbReference>
<feature type="transmembrane region" description="Helical" evidence="1">
    <location>
        <begin position="73"/>
        <end position="90"/>
    </location>
</feature>
<dbReference type="InterPro" id="IPR006976">
    <property type="entry name" value="VanZ-like"/>
</dbReference>
<keyword evidence="4" id="KW-1185">Reference proteome</keyword>
<dbReference type="PANTHER" id="PTHR36834:SF2">
    <property type="entry name" value="MEMBRANE PROTEIN"/>
    <property type="match status" value="1"/>
</dbReference>
<dbReference type="PANTHER" id="PTHR36834">
    <property type="entry name" value="MEMBRANE PROTEIN-RELATED"/>
    <property type="match status" value="1"/>
</dbReference>
<sequence length="181" mass="20255">MKQIENKKIVTNLLIFAGIVYVLLMLFIIIFKSLSSPLDLFTGNHPDYRSVNLIPFKDIWISTVSEGVNKSNIIGNIILFIPFSIFIRTIRTNMKNGLVKSIGIVFIVSIIIEIIQFVFSIGVSDINDVILNTFGGMVGSIIYSTLSKFIKKNTLKSFVAIVSSLIAFIMLILFILIFLAN</sequence>
<keyword evidence="1" id="KW-0812">Transmembrane</keyword>
<accession>A0A6A7K4E5</accession>
<protein>
    <submittedName>
        <fullName evidence="3">VanZ family protein</fullName>
    </submittedName>
</protein>
<evidence type="ECO:0000313" key="3">
    <source>
        <dbReference type="EMBL" id="MPW24250.1"/>
    </source>
</evidence>
<dbReference type="RefSeq" id="WP_152800557.1">
    <property type="nucleotide sequence ID" value="NZ_WHNX01000001.1"/>
</dbReference>
<organism evidence="3 4">
    <name type="scientific">Alkalibaculum sporogenes</name>
    <dbReference type="NCBI Taxonomy" id="2655001"/>
    <lineage>
        <taxon>Bacteria</taxon>
        <taxon>Bacillati</taxon>
        <taxon>Bacillota</taxon>
        <taxon>Clostridia</taxon>
        <taxon>Eubacteriales</taxon>
        <taxon>Eubacteriaceae</taxon>
        <taxon>Alkalibaculum</taxon>
    </lineage>
</organism>
<dbReference type="Proteomes" id="UP000440004">
    <property type="component" value="Unassembled WGS sequence"/>
</dbReference>
<dbReference type="AlphaFoldDB" id="A0A6A7K4E5"/>
<proteinExistence type="predicted"/>
<feature type="transmembrane region" description="Helical" evidence="1">
    <location>
        <begin position="129"/>
        <end position="146"/>
    </location>
</feature>
<feature type="domain" description="VanZ-like" evidence="2">
    <location>
        <begin position="19"/>
        <end position="145"/>
    </location>
</feature>
<keyword evidence="1" id="KW-0472">Membrane</keyword>
<dbReference type="EMBL" id="WHNX01000001">
    <property type="protein sequence ID" value="MPW24250.1"/>
    <property type="molecule type" value="Genomic_DNA"/>
</dbReference>
<feature type="transmembrane region" description="Helical" evidence="1">
    <location>
        <begin position="12"/>
        <end position="31"/>
    </location>
</feature>
<reference evidence="3 4" key="1">
    <citation type="submission" date="2019-10" db="EMBL/GenBank/DDBJ databases">
        <title>Alkalibaculum tamaniensis sp.nov., a new alkaliphilic acetogen, isolated on methoxylated aromatics from a mud volcano.</title>
        <authorList>
            <person name="Khomyakova M.A."/>
            <person name="Merkel A.Y."/>
            <person name="Bonch-Osmolovskaya E.A."/>
            <person name="Slobodkin A.I."/>
        </authorList>
    </citation>
    <scope>NUCLEOTIDE SEQUENCE [LARGE SCALE GENOMIC DNA]</scope>
    <source>
        <strain evidence="3 4">M08DMB</strain>
    </source>
</reference>
<feature type="transmembrane region" description="Helical" evidence="1">
    <location>
        <begin position="102"/>
        <end position="123"/>
    </location>
</feature>
<evidence type="ECO:0000259" key="2">
    <source>
        <dbReference type="Pfam" id="PF04892"/>
    </source>
</evidence>
<comment type="caution">
    <text evidence="3">The sequence shown here is derived from an EMBL/GenBank/DDBJ whole genome shotgun (WGS) entry which is preliminary data.</text>
</comment>
<evidence type="ECO:0000256" key="1">
    <source>
        <dbReference type="SAM" id="Phobius"/>
    </source>
</evidence>
<feature type="transmembrane region" description="Helical" evidence="1">
    <location>
        <begin position="158"/>
        <end position="180"/>
    </location>
</feature>
<keyword evidence="1" id="KW-1133">Transmembrane helix</keyword>
<evidence type="ECO:0000313" key="4">
    <source>
        <dbReference type="Proteomes" id="UP000440004"/>
    </source>
</evidence>
<gene>
    <name evidence="3" type="ORF">GC105_00370</name>
</gene>
<dbReference type="InterPro" id="IPR053150">
    <property type="entry name" value="Teicoplanin_resist-assoc"/>
</dbReference>